<protein>
    <recommendedName>
        <fullName evidence="3">Carrier domain-containing protein</fullName>
    </recommendedName>
</protein>
<proteinExistence type="predicted"/>
<name>A0A9D1WBZ4_9GAMM</name>
<dbReference type="Gene3D" id="1.10.1200.10">
    <property type="entry name" value="ACP-like"/>
    <property type="match status" value="1"/>
</dbReference>
<reference evidence="1" key="1">
    <citation type="journal article" date="2021" name="PeerJ">
        <title>Extensive microbial diversity within the chicken gut microbiome revealed by metagenomics and culture.</title>
        <authorList>
            <person name="Gilroy R."/>
            <person name="Ravi A."/>
            <person name="Getino M."/>
            <person name="Pursley I."/>
            <person name="Horton D.L."/>
            <person name="Alikhan N.F."/>
            <person name="Baker D."/>
            <person name="Gharbi K."/>
            <person name="Hall N."/>
            <person name="Watson M."/>
            <person name="Adriaenssens E.M."/>
            <person name="Foster-Nyarko E."/>
            <person name="Jarju S."/>
            <person name="Secka A."/>
            <person name="Antonio M."/>
            <person name="Oren A."/>
            <person name="Chaudhuri R.R."/>
            <person name="La Ragione R."/>
            <person name="Hildebrand F."/>
            <person name="Pallen M.J."/>
        </authorList>
    </citation>
    <scope>NUCLEOTIDE SEQUENCE</scope>
    <source>
        <strain evidence="1">USASDec5-558</strain>
    </source>
</reference>
<dbReference type="Proteomes" id="UP000886829">
    <property type="component" value="Unassembled WGS sequence"/>
</dbReference>
<sequence>MITANDALTLLHKIGCTGISVDDQNLMSNNVLNSIDIMNLISAIEEDYNCSVDVDLIDVANFENCEAIAQIIANAVANSY</sequence>
<accession>A0A9D1WBZ4</accession>
<organism evidence="1 2">
    <name type="scientific">Candidatus Anaerobiospirillum pullistercoris</name>
    <dbReference type="NCBI Taxonomy" id="2838452"/>
    <lineage>
        <taxon>Bacteria</taxon>
        <taxon>Pseudomonadati</taxon>
        <taxon>Pseudomonadota</taxon>
        <taxon>Gammaproteobacteria</taxon>
        <taxon>Aeromonadales</taxon>
        <taxon>Succinivibrionaceae</taxon>
        <taxon>Anaerobiospirillum</taxon>
    </lineage>
</organism>
<evidence type="ECO:0008006" key="3">
    <source>
        <dbReference type="Google" id="ProtNLM"/>
    </source>
</evidence>
<comment type="caution">
    <text evidence="1">The sequence shown here is derived from an EMBL/GenBank/DDBJ whole genome shotgun (WGS) entry which is preliminary data.</text>
</comment>
<gene>
    <name evidence="1" type="ORF">H9850_02690</name>
</gene>
<dbReference type="InterPro" id="IPR036736">
    <property type="entry name" value="ACP-like_sf"/>
</dbReference>
<dbReference type="EMBL" id="DXEV01000048">
    <property type="protein sequence ID" value="HIX56360.1"/>
    <property type="molecule type" value="Genomic_DNA"/>
</dbReference>
<evidence type="ECO:0000313" key="1">
    <source>
        <dbReference type="EMBL" id="HIX56360.1"/>
    </source>
</evidence>
<dbReference type="SUPFAM" id="SSF47336">
    <property type="entry name" value="ACP-like"/>
    <property type="match status" value="1"/>
</dbReference>
<dbReference type="AlphaFoldDB" id="A0A9D1WBZ4"/>
<reference evidence="1" key="2">
    <citation type="submission" date="2021-04" db="EMBL/GenBank/DDBJ databases">
        <authorList>
            <person name="Gilroy R."/>
        </authorList>
    </citation>
    <scope>NUCLEOTIDE SEQUENCE</scope>
    <source>
        <strain evidence="1">USASDec5-558</strain>
    </source>
</reference>
<evidence type="ECO:0000313" key="2">
    <source>
        <dbReference type="Proteomes" id="UP000886829"/>
    </source>
</evidence>